<dbReference type="InterPro" id="IPR009717">
    <property type="entry name" value="Mo-dep_Nase_C"/>
</dbReference>
<dbReference type="Pfam" id="PF06967">
    <property type="entry name" value="Mo-nitro_C"/>
    <property type="match status" value="1"/>
</dbReference>
<evidence type="ECO:0000313" key="3">
    <source>
        <dbReference type="Proteomes" id="UP000276103"/>
    </source>
</evidence>
<keyword evidence="3" id="KW-1185">Reference proteome</keyword>
<name>A0A3S1AAH7_ANAVA</name>
<protein>
    <recommendedName>
        <fullName evidence="1">Mo-dependent nitrogenase C-terminal domain-containing protein</fullName>
    </recommendedName>
</protein>
<dbReference type="AlphaFoldDB" id="A0A3S1AAH7"/>
<reference evidence="2 3" key="1">
    <citation type="journal article" date="2019" name="Genome Biol. Evol.">
        <title>Day and night: Metabolic profiles and evolutionary relationships of six axenic non-marine cyanobacteria.</title>
        <authorList>
            <person name="Will S.E."/>
            <person name="Henke P."/>
            <person name="Boedeker C."/>
            <person name="Huang S."/>
            <person name="Brinkmann H."/>
            <person name="Rohde M."/>
            <person name="Jarek M."/>
            <person name="Friedl T."/>
            <person name="Seufert S."/>
            <person name="Schumacher M."/>
            <person name="Overmann J."/>
            <person name="Neumann-Schaal M."/>
            <person name="Petersen J."/>
        </authorList>
    </citation>
    <scope>NUCLEOTIDE SEQUENCE [LARGE SCALE GENOMIC DNA]</scope>
    <source>
        <strain evidence="2 3">SAG 1403-4b</strain>
    </source>
</reference>
<sequence length="136" mass="15871">MQIELIQTFPFPFSFFSLHLPSLCIMETTHSHTHTHPQPDYHPPNYQDSGSFGVLKPLRRWVDGIEVKNSRFAHVLCQVIPCCCPFERDVNLFGWILHIPPLCKLNPLYDEFVFLRFRALSYLADVCGEDVTRYIC</sequence>
<evidence type="ECO:0000313" key="2">
    <source>
        <dbReference type="EMBL" id="RUS96746.1"/>
    </source>
</evidence>
<organism evidence="2 3">
    <name type="scientific">Trichormus variabilis SAG 1403-4b</name>
    <dbReference type="NCBI Taxonomy" id="447716"/>
    <lineage>
        <taxon>Bacteria</taxon>
        <taxon>Bacillati</taxon>
        <taxon>Cyanobacteriota</taxon>
        <taxon>Cyanophyceae</taxon>
        <taxon>Nostocales</taxon>
        <taxon>Nostocaceae</taxon>
        <taxon>Trichormus</taxon>
    </lineage>
</organism>
<dbReference type="EMBL" id="RSCM01000006">
    <property type="protein sequence ID" value="RUS96746.1"/>
    <property type="molecule type" value="Genomic_DNA"/>
</dbReference>
<gene>
    <name evidence="2" type="ORF">DSM107003_21520</name>
</gene>
<evidence type="ECO:0000259" key="1">
    <source>
        <dbReference type="Pfam" id="PF06967"/>
    </source>
</evidence>
<dbReference type="Proteomes" id="UP000276103">
    <property type="component" value="Unassembled WGS sequence"/>
</dbReference>
<accession>A0A3S1AAH7</accession>
<comment type="caution">
    <text evidence="2">The sequence shown here is derived from an EMBL/GenBank/DDBJ whole genome shotgun (WGS) entry which is preliminary data.</text>
</comment>
<feature type="domain" description="Mo-dependent nitrogenase C-terminal" evidence="1">
    <location>
        <begin position="54"/>
        <end position="135"/>
    </location>
</feature>
<proteinExistence type="predicted"/>